<dbReference type="Proteomes" id="UP000246303">
    <property type="component" value="Unassembled WGS sequence"/>
</dbReference>
<feature type="region of interest" description="Disordered" evidence="1">
    <location>
        <begin position="67"/>
        <end position="86"/>
    </location>
</feature>
<comment type="caution">
    <text evidence="3">The sequence shown here is derived from an EMBL/GenBank/DDBJ whole genome shotgun (WGS) entry which is preliminary data.</text>
</comment>
<keyword evidence="4" id="KW-1185">Reference proteome</keyword>
<proteinExistence type="predicted"/>
<dbReference type="EMBL" id="QHLZ01000014">
    <property type="protein sequence ID" value="PXA64171.1"/>
    <property type="molecule type" value="Genomic_DNA"/>
</dbReference>
<feature type="chain" id="PRO_5038705493" evidence="2">
    <location>
        <begin position="20"/>
        <end position="619"/>
    </location>
</feature>
<evidence type="ECO:0000256" key="1">
    <source>
        <dbReference type="SAM" id="MobiDB-lite"/>
    </source>
</evidence>
<evidence type="ECO:0000256" key="2">
    <source>
        <dbReference type="SAM" id="SignalP"/>
    </source>
</evidence>
<dbReference type="AlphaFoldDB" id="A0A2V3DND9"/>
<name>A0A2V3DND9_9MICC</name>
<accession>A0A2V3DND9</accession>
<dbReference type="PROSITE" id="PS51257">
    <property type="entry name" value="PROKAR_LIPOPROTEIN"/>
    <property type="match status" value="1"/>
</dbReference>
<sequence>MGRALVLLLALVLTGCTLAPPAGERLAAEGTATADGVLLEVDRATVSLPGGAVAPGTTVSAAIKAAVPPPATQPPPTQPPAKASTAGVELLPAASDQLTVTVGEELAAGTSMTITMALSRVPERSGLDPSPASLALAHLRSGEEVPDLLRVSLIGETNTGRISAQVPAGGTFWAVYADVSSLLGEVSRSLAATETANKPPCADKPVSVAGMRFTAASATTSATTGSWACLRENNGMLVVAVAAKSAVPLRVASHEKLLGAPVLDEKLLQPYFRQVLQPLLERHKDLAGALPGVVTEYETAAAGVEHQEWELRPYPAMFLLQYVATVVQTTLDGAIEPATIDASRTAACVAPLLEANKEELALKESWAAPFVKDFMNCVATSLEISQRMDVLLGAVNAVPDVVAGAAILEWDELQPGQGTSVAIAGAMEWSTYSGTLNDARISFEHPVGWTVMDGSVNPQFGASNALVVYDHQGNRKAAMNVEDGVHVSGPVDLRPVSHLGGGSDAAPTRIPGAEVRAVAMDLSSQPQLRTRDLADHKVQLSMSLSTRSTDGAALKELAVGRLEGQVVVETGVRSRAQNQTQRYVMFAHSDGFETIAAAQEYAKGGEFRAIQKMLASFKG</sequence>
<keyword evidence="2" id="KW-0732">Signal</keyword>
<protein>
    <submittedName>
        <fullName evidence="3">Uncharacterized protein</fullName>
    </submittedName>
</protein>
<gene>
    <name evidence="3" type="ORF">CVS29_16220</name>
</gene>
<evidence type="ECO:0000313" key="3">
    <source>
        <dbReference type="EMBL" id="PXA64171.1"/>
    </source>
</evidence>
<feature type="signal peptide" evidence="2">
    <location>
        <begin position="1"/>
        <end position="19"/>
    </location>
</feature>
<organism evidence="3 4">
    <name type="scientific">Arthrobacter psychrochitiniphilus</name>
    <dbReference type="NCBI Taxonomy" id="291045"/>
    <lineage>
        <taxon>Bacteria</taxon>
        <taxon>Bacillati</taxon>
        <taxon>Actinomycetota</taxon>
        <taxon>Actinomycetes</taxon>
        <taxon>Micrococcales</taxon>
        <taxon>Micrococcaceae</taxon>
        <taxon>Arthrobacter</taxon>
    </lineage>
</organism>
<feature type="compositionally biased region" description="Pro residues" evidence="1">
    <location>
        <begin position="67"/>
        <end position="79"/>
    </location>
</feature>
<reference evidence="3 4" key="1">
    <citation type="submission" date="2018-05" db="EMBL/GenBank/DDBJ databases">
        <title>Genetic diversity of glacier-inhabiting Cryobacterium bacteria in China and description of Cryobacterium mengkeensis sp. nov. and Arthrobacter glacialis sp. nov.</title>
        <authorList>
            <person name="Liu Q."/>
            <person name="Xin Y.-H."/>
        </authorList>
    </citation>
    <scope>NUCLEOTIDE SEQUENCE [LARGE SCALE GENOMIC DNA]</scope>
    <source>
        <strain evidence="3 4">GP3</strain>
    </source>
</reference>
<evidence type="ECO:0000313" key="4">
    <source>
        <dbReference type="Proteomes" id="UP000246303"/>
    </source>
</evidence>